<dbReference type="EMBL" id="BQNB010012732">
    <property type="protein sequence ID" value="GJT07220.1"/>
    <property type="molecule type" value="Genomic_DNA"/>
</dbReference>
<evidence type="ECO:0000313" key="2">
    <source>
        <dbReference type="EMBL" id="GJT07220.1"/>
    </source>
</evidence>
<keyword evidence="1" id="KW-0732">Signal</keyword>
<name>A0ABQ5AX26_9ASTR</name>
<dbReference type="Proteomes" id="UP001151760">
    <property type="component" value="Unassembled WGS sequence"/>
</dbReference>
<accession>A0ABQ5AX26</accession>
<sequence>MAVQLNWISLVRLLNFSMKLLCGFQIPILQHSSSVSASQSDCSACSVNILVLLVCTSSSVPDALGLVRKMMVALDLEVLMLDSNYLIISEQPLRRLFFRCHNSSELVRSVGMARKGPDSMLVPKSLTFGLVSMYS</sequence>
<feature type="chain" id="PRO_5046029883" description="Secreted protein" evidence="1">
    <location>
        <begin position="24"/>
        <end position="135"/>
    </location>
</feature>
<proteinExistence type="predicted"/>
<keyword evidence="3" id="KW-1185">Reference proteome</keyword>
<reference evidence="2" key="2">
    <citation type="submission" date="2022-01" db="EMBL/GenBank/DDBJ databases">
        <authorList>
            <person name="Yamashiro T."/>
            <person name="Shiraishi A."/>
            <person name="Satake H."/>
            <person name="Nakayama K."/>
        </authorList>
    </citation>
    <scope>NUCLEOTIDE SEQUENCE</scope>
</reference>
<gene>
    <name evidence="2" type="ORF">Tco_0841682</name>
</gene>
<evidence type="ECO:0008006" key="4">
    <source>
        <dbReference type="Google" id="ProtNLM"/>
    </source>
</evidence>
<reference evidence="2" key="1">
    <citation type="journal article" date="2022" name="Int. J. Mol. Sci.">
        <title>Draft Genome of Tanacetum Coccineum: Genomic Comparison of Closely Related Tanacetum-Family Plants.</title>
        <authorList>
            <person name="Yamashiro T."/>
            <person name="Shiraishi A."/>
            <person name="Nakayama K."/>
            <person name="Satake H."/>
        </authorList>
    </citation>
    <scope>NUCLEOTIDE SEQUENCE</scope>
</reference>
<feature type="signal peptide" evidence="1">
    <location>
        <begin position="1"/>
        <end position="23"/>
    </location>
</feature>
<evidence type="ECO:0000313" key="3">
    <source>
        <dbReference type="Proteomes" id="UP001151760"/>
    </source>
</evidence>
<comment type="caution">
    <text evidence="2">The sequence shown here is derived from an EMBL/GenBank/DDBJ whole genome shotgun (WGS) entry which is preliminary data.</text>
</comment>
<protein>
    <recommendedName>
        <fullName evidence="4">Secreted protein</fullName>
    </recommendedName>
</protein>
<evidence type="ECO:0000256" key="1">
    <source>
        <dbReference type="SAM" id="SignalP"/>
    </source>
</evidence>
<organism evidence="2 3">
    <name type="scientific">Tanacetum coccineum</name>
    <dbReference type="NCBI Taxonomy" id="301880"/>
    <lineage>
        <taxon>Eukaryota</taxon>
        <taxon>Viridiplantae</taxon>
        <taxon>Streptophyta</taxon>
        <taxon>Embryophyta</taxon>
        <taxon>Tracheophyta</taxon>
        <taxon>Spermatophyta</taxon>
        <taxon>Magnoliopsida</taxon>
        <taxon>eudicotyledons</taxon>
        <taxon>Gunneridae</taxon>
        <taxon>Pentapetalae</taxon>
        <taxon>asterids</taxon>
        <taxon>campanulids</taxon>
        <taxon>Asterales</taxon>
        <taxon>Asteraceae</taxon>
        <taxon>Asteroideae</taxon>
        <taxon>Anthemideae</taxon>
        <taxon>Anthemidinae</taxon>
        <taxon>Tanacetum</taxon>
    </lineage>
</organism>